<keyword evidence="2" id="KW-0732">Signal</keyword>
<gene>
    <name evidence="3" type="primary">Mzb1</name>
    <name evidence="3" type="ORF">ANSSEM_R01918</name>
</gene>
<feature type="region of interest" description="Disordered" evidence="1">
    <location>
        <begin position="170"/>
        <end position="197"/>
    </location>
</feature>
<dbReference type="InterPro" id="IPR052682">
    <property type="entry name" value="MZB1"/>
</dbReference>
<evidence type="ECO:0000256" key="1">
    <source>
        <dbReference type="SAM" id="MobiDB-lite"/>
    </source>
</evidence>
<comment type="caution">
    <text evidence="3">The sequence shown here is derived from an EMBL/GenBank/DDBJ whole genome shotgun (WGS) entry which is preliminary data.</text>
</comment>
<sequence length="197" mass="20876">MRPVLAACVALSLVTGTGAEDGCGGPPSPSSSRTIPGPQLSAEERLSPHMPEPLRCDACYAIAFQLEEQLSRAEAKLGRRALSESDYVEVLERTCSQGWELYGVQELNGEKRLMGPGLPSQEPMSVAVLGGPWAGRLAKMCHGFVGERGEERIYGAHRRGPPALRDLLCHGEKGPCAPPGGGKAGRPAPPKALQNEL</sequence>
<dbReference type="GO" id="GO:0030888">
    <property type="term" value="P:regulation of B cell proliferation"/>
    <property type="evidence" value="ECO:0007669"/>
    <property type="project" value="TreeGrafter"/>
</dbReference>
<evidence type="ECO:0000256" key="2">
    <source>
        <dbReference type="SAM" id="SignalP"/>
    </source>
</evidence>
<dbReference type="OrthoDB" id="448621at2759"/>
<accession>A0A7K9USB0</accession>
<dbReference type="GO" id="GO:0005576">
    <property type="term" value="C:extracellular region"/>
    <property type="evidence" value="ECO:0007669"/>
    <property type="project" value="TreeGrafter"/>
</dbReference>
<dbReference type="PANTHER" id="PTHR15881">
    <property type="entry name" value="MARGINAL ZONE B- AND B1-CELL-SPECIFIC PROTEIN"/>
    <property type="match status" value="1"/>
</dbReference>
<feature type="chain" id="PRO_5029654909" evidence="2">
    <location>
        <begin position="20"/>
        <end position="197"/>
    </location>
</feature>
<feature type="region of interest" description="Disordered" evidence="1">
    <location>
        <begin position="19"/>
        <end position="45"/>
    </location>
</feature>
<dbReference type="AlphaFoldDB" id="A0A7K9USB0"/>
<name>A0A7K9USB0_ANSSE</name>
<organism evidence="3 4">
    <name type="scientific">Anseranas semipalmata</name>
    <name type="common">Magpie goose</name>
    <name type="synonym">Anas semipalmata</name>
    <dbReference type="NCBI Taxonomy" id="8851"/>
    <lineage>
        <taxon>Eukaryota</taxon>
        <taxon>Metazoa</taxon>
        <taxon>Chordata</taxon>
        <taxon>Craniata</taxon>
        <taxon>Vertebrata</taxon>
        <taxon>Euteleostomi</taxon>
        <taxon>Archelosauria</taxon>
        <taxon>Archosauria</taxon>
        <taxon>Dinosauria</taxon>
        <taxon>Saurischia</taxon>
        <taxon>Theropoda</taxon>
        <taxon>Coelurosauria</taxon>
        <taxon>Aves</taxon>
        <taxon>Neognathae</taxon>
        <taxon>Galloanserae</taxon>
        <taxon>Anseriformes</taxon>
        <taxon>Anseranatidae</taxon>
        <taxon>Anseranas</taxon>
    </lineage>
</organism>
<protein>
    <submittedName>
        <fullName evidence="3">MZB1 protein</fullName>
    </submittedName>
</protein>
<evidence type="ECO:0000313" key="4">
    <source>
        <dbReference type="Proteomes" id="UP000567872"/>
    </source>
</evidence>
<feature type="non-terminal residue" evidence="3">
    <location>
        <position position="197"/>
    </location>
</feature>
<dbReference type="Proteomes" id="UP000567872">
    <property type="component" value="Unassembled WGS sequence"/>
</dbReference>
<dbReference type="EMBL" id="VXAA01001354">
    <property type="protein sequence ID" value="NXI63725.1"/>
    <property type="molecule type" value="Genomic_DNA"/>
</dbReference>
<reference evidence="3 4" key="1">
    <citation type="submission" date="2019-09" db="EMBL/GenBank/DDBJ databases">
        <title>Bird 10,000 Genomes (B10K) Project - Family phase.</title>
        <authorList>
            <person name="Zhang G."/>
        </authorList>
    </citation>
    <scope>NUCLEOTIDE SEQUENCE [LARGE SCALE GENOMIC DNA]</scope>
    <source>
        <strain evidence="3">B10K-DU-001-57</strain>
        <tissue evidence="3">Muscle</tissue>
    </source>
</reference>
<proteinExistence type="predicted"/>
<dbReference type="GO" id="GO:0034663">
    <property type="term" value="C:endoplasmic reticulum chaperone complex"/>
    <property type="evidence" value="ECO:0007669"/>
    <property type="project" value="TreeGrafter"/>
</dbReference>
<evidence type="ECO:0000313" key="3">
    <source>
        <dbReference type="EMBL" id="NXI63725.1"/>
    </source>
</evidence>
<dbReference type="PANTHER" id="PTHR15881:SF2">
    <property type="entry name" value="MARGINAL ZONE B- AND B1-CELL-SPECIFIC PROTEIN"/>
    <property type="match status" value="1"/>
</dbReference>
<keyword evidence="4" id="KW-1185">Reference proteome</keyword>
<feature type="non-terminal residue" evidence="3">
    <location>
        <position position="1"/>
    </location>
</feature>
<feature type="signal peptide" evidence="2">
    <location>
        <begin position="1"/>
        <end position="19"/>
    </location>
</feature>